<comment type="caution">
    <text evidence="1">The sequence shown here is derived from an EMBL/GenBank/DDBJ whole genome shotgun (WGS) entry which is preliminary data.</text>
</comment>
<dbReference type="EMBL" id="SRLO01000017">
    <property type="protein sequence ID" value="TNN86161.1"/>
    <property type="molecule type" value="Genomic_DNA"/>
</dbReference>
<organism evidence="1 2">
    <name type="scientific">Liparis tanakae</name>
    <name type="common">Tanaka's snailfish</name>
    <dbReference type="NCBI Taxonomy" id="230148"/>
    <lineage>
        <taxon>Eukaryota</taxon>
        <taxon>Metazoa</taxon>
        <taxon>Chordata</taxon>
        <taxon>Craniata</taxon>
        <taxon>Vertebrata</taxon>
        <taxon>Euteleostomi</taxon>
        <taxon>Actinopterygii</taxon>
        <taxon>Neopterygii</taxon>
        <taxon>Teleostei</taxon>
        <taxon>Neoteleostei</taxon>
        <taxon>Acanthomorphata</taxon>
        <taxon>Eupercaria</taxon>
        <taxon>Perciformes</taxon>
        <taxon>Cottioidei</taxon>
        <taxon>Cottales</taxon>
        <taxon>Liparidae</taxon>
        <taxon>Liparis</taxon>
    </lineage>
</organism>
<gene>
    <name evidence="1" type="ORF">EYF80_003578</name>
</gene>
<dbReference type="Proteomes" id="UP000314294">
    <property type="component" value="Unassembled WGS sequence"/>
</dbReference>
<reference evidence="1 2" key="1">
    <citation type="submission" date="2019-03" db="EMBL/GenBank/DDBJ databases">
        <title>First draft genome of Liparis tanakae, snailfish: a comprehensive survey of snailfish specific genes.</title>
        <authorList>
            <person name="Kim W."/>
            <person name="Song I."/>
            <person name="Jeong J.-H."/>
            <person name="Kim D."/>
            <person name="Kim S."/>
            <person name="Ryu S."/>
            <person name="Song J.Y."/>
            <person name="Lee S.K."/>
        </authorList>
    </citation>
    <scope>NUCLEOTIDE SEQUENCE [LARGE SCALE GENOMIC DNA]</scope>
    <source>
        <tissue evidence="1">Muscle</tissue>
    </source>
</reference>
<keyword evidence="2" id="KW-1185">Reference proteome</keyword>
<protein>
    <submittedName>
        <fullName evidence="1">Uncharacterized protein</fullName>
    </submittedName>
</protein>
<proteinExistence type="predicted"/>
<dbReference type="AlphaFoldDB" id="A0A4Z2J8C7"/>
<accession>A0A4Z2J8C7</accession>
<sequence>MQCRRSGAFRSQRYRLQDGRLIANSANTANSESTANTLVEKQYILVVLHLLMESFGYWWRKNSGGEKCVWTKGFHTLRKPLNVPSAIFTATRALHSVPSRPNVTKLHQK</sequence>
<evidence type="ECO:0000313" key="1">
    <source>
        <dbReference type="EMBL" id="TNN86161.1"/>
    </source>
</evidence>
<name>A0A4Z2J8C7_9TELE</name>
<evidence type="ECO:0000313" key="2">
    <source>
        <dbReference type="Proteomes" id="UP000314294"/>
    </source>
</evidence>